<keyword evidence="2" id="KW-1133">Transmembrane helix</keyword>
<proteinExistence type="predicted"/>
<feature type="compositionally biased region" description="Basic and acidic residues" evidence="1">
    <location>
        <begin position="151"/>
        <end position="162"/>
    </location>
</feature>
<organism evidence="3 4">
    <name type="scientific">Meira miltonrushii</name>
    <dbReference type="NCBI Taxonomy" id="1280837"/>
    <lineage>
        <taxon>Eukaryota</taxon>
        <taxon>Fungi</taxon>
        <taxon>Dikarya</taxon>
        <taxon>Basidiomycota</taxon>
        <taxon>Ustilaginomycotina</taxon>
        <taxon>Exobasidiomycetes</taxon>
        <taxon>Exobasidiales</taxon>
        <taxon>Brachybasidiaceae</taxon>
        <taxon>Meira</taxon>
    </lineage>
</organism>
<feature type="compositionally biased region" description="Low complexity" evidence="1">
    <location>
        <begin position="371"/>
        <end position="385"/>
    </location>
</feature>
<feature type="region of interest" description="Disordered" evidence="1">
    <location>
        <begin position="1"/>
        <end position="582"/>
    </location>
</feature>
<feature type="compositionally biased region" description="Pro residues" evidence="1">
    <location>
        <begin position="425"/>
        <end position="439"/>
    </location>
</feature>
<sequence>MPPSNNYKKRQSSIIFAKGTKRYDGTNTTEGANPANPRDSQAWAGMMMGDMDSDDDSDSDRSEADVRSRQPAPTSHPPSSSANNNGGGVRASWTTRAAAVGSRPPDTASQNPPSLKLLGLKSVKDGGIPLGSNGSSNANQPPLSPAISMRQEIERRQLEEQQRQGQQLRVEQQREAAIRNRTPSPAFDMVDEERRQMQHPQQARPTQQNSNNLRVTSNSEYGDDAGRHGSMIDFGGTDGFGSMDKMGNQMQNAPGNRGVQLQDEPVRYNQSSPERSQPQPQPRQQANLGPPQDPFANQPSSPRTALTQELGLGARSPSPYHGGMPNAQYQQGQQRNLVSPFQDPRPNQQPPPRSDSASSGMNQGRNPMGPPQQYQQQRPGNGPNGEIPLRRGPPPPLSLMAGGQGGGGGGQMNNHMTVPSGPSRGGPPSPHPIPLPSPVHIPGQPNMQRNGPGPGPDPRNGGPGGYQGMQPGPQQGGPMPRQGFSDAQGGPRNNPPARRPSLFRRSKAFLTGSNVGPSQQQQQQQQRKSLFRKSMALFTGRGNENGPMQQQHQNLDNGEDDSNAPAPRVQGFYDEKPKDRKSHYMGGGGMGDEWDYSGNGARFWKRFSIAQHKLQAGDFADSEEKRNKVARRKKITMFATLVGGLCIILAVVAVIIWRESTPTSDVPGAIDRSNGGADLSQTGSTQNAAAARTQTAAAAAASSASTSTARSAATQDDGSSGSGSNSDATTTTPKTKKHKERKHRKDSDDNTRRSIEDDGNSIEDIGALVKRQVEESIPSTARMLSVEKIASSHATNSMIRRRRQLLGAKQE</sequence>
<evidence type="ECO:0000313" key="4">
    <source>
        <dbReference type="Proteomes" id="UP000245771"/>
    </source>
</evidence>
<evidence type="ECO:0000256" key="2">
    <source>
        <dbReference type="SAM" id="Phobius"/>
    </source>
</evidence>
<keyword evidence="4" id="KW-1185">Reference proteome</keyword>
<feature type="compositionally biased region" description="Polar residues" evidence="1">
    <location>
        <begin position="132"/>
        <end position="141"/>
    </location>
</feature>
<feature type="compositionally biased region" description="Low complexity" evidence="1">
    <location>
        <begin position="270"/>
        <end position="285"/>
    </location>
</feature>
<feature type="compositionally biased region" description="Basic and acidic residues" evidence="1">
    <location>
        <begin position="745"/>
        <end position="756"/>
    </location>
</feature>
<feature type="compositionally biased region" description="Polar residues" evidence="1">
    <location>
        <begin position="546"/>
        <end position="556"/>
    </location>
</feature>
<dbReference type="GeneID" id="37024073"/>
<feature type="compositionally biased region" description="Polar residues" evidence="1">
    <location>
        <begin position="327"/>
        <end position="339"/>
    </location>
</feature>
<evidence type="ECO:0000313" key="3">
    <source>
        <dbReference type="EMBL" id="PWN35296.1"/>
    </source>
</evidence>
<keyword evidence="2" id="KW-0472">Membrane</keyword>
<evidence type="ECO:0000256" key="1">
    <source>
        <dbReference type="SAM" id="MobiDB-lite"/>
    </source>
</evidence>
<dbReference type="RefSeq" id="XP_025355598.1">
    <property type="nucleotide sequence ID" value="XM_025502292.1"/>
</dbReference>
<gene>
    <name evidence="3" type="ORF">FA14DRAFT_39710</name>
</gene>
<dbReference type="AlphaFoldDB" id="A0A316VCN1"/>
<accession>A0A316VCN1</accession>
<dbReference type="OrthoDB" id="3366868at2759"/>
<feature type="transmembrane region" description="Helical" evidence="2">
    <location>
        <begin position="635"/>
        <end position="657"/>
    </location>
</feature>
<feature type="compositionally biased region" description="Polar residues" evidence="1">
    <location>
        <begin position="295"/>
        <end position="307"/>
    </location>
</feature>
<feature type="compositionally biased region" description="Basic residues" evidence="1">
    <location>
        <begin position="734"/>
        <end position="744"/>
    </location>
</feature>
<feature type="compositionally biased region" description="Low complexity" evidence="1">
    <location>
        <begin position="688"/>
        <end position="733"/>
    </location>
</feature>
<dbReference type="EMBL" id="KZ819603">
    <property type="protein sequence ID" value="PWN35296.1"/>
    <property type="molecule type" value="Genomic_DNA"/>
</dbReference>
<reference evidence="3 4" key="1">
    <citation type="journal article" date="2018" name="Mol. Biol. Evol.">
        <title>Broad Genomic Sampling Reveals a Smut Pathogenic Ancestry of the Fungal Clade Ustilaginomycotina.</title>
        <authorList>
            <person name="Kijpornyongpan T."/>
            <person name="Mondo S.J."/>
            <person name="Barry K."/>
            <person name="Sandor L."/>
            <person name="Lee J."/>
            <person name="Lipzen A."/>
            <person name="Pangilinan J."/>
            <person name="LaButti K."/>
            <person name="Hainaut M."/>
            <person name="Henrissat B."/>
            <person name="Grigoriev I.V."/>
            <person name="Spatafora J.W."/>
            <person name="Aime M.C."/>
        </authorList>
    </citation>
    <scope>NUCLEOTIDE SEQUENCE [LARGE SCALE GENOMIC DNA]</scope>
    <source>
        <strain evidence="3 4">MCA 3882</strain>
    </source>
</reference>
<feature type="compositionally biased region" description="Basic and acidic residues" evidence="1">
    <location>
        <begin position="59"/>
        <end position="68"/>
    </location>
</feature>
<feature type="compositionally biased region" description="Polar residues" evidence="1">
    <location>
        <begin position="355"/>
        <end position="365"/>
    </location>
</feature>
<feature type="compositionally biased region" description="Gly residues" evidence="1">
    <location>
        <begin position="402"/>
        <end position="411"/>
    </location>
</feature>
<name>A0A316VCN1_9BASI</name>
<feature type="compositionally biased region" description="Polar residues" evidence="1">
    <location>
        <begin position="198"/>
        <end position="220"/>
    </location>
</feature>
<feature type="compositionally biased region" description="Low complexity" evidence="1">
    <location>
        <begin position="468"/>
        <end position="483"/>
    </location>
</feature>
<dbReference type="Proteomes" id="UP000245771">
    <property type="component" value="Unassembled WGS sequence"/>
</dbReference>
<protein>
    <submittedName>
        <fullName evidence="3">Uncharacterized protein</fullName>
    </submittedName>
</protein>
<dbReference type="InParanoid" id="A0A316VCN1"/>
<feature type="region of interest" description="Disordered" evidence="1">
    <location>
        <begin position="662"/>
        <end position="759"/>
    </location>
</feature>
<keyword evidence="2" id="KW-0812">Transmembrane</keyword>